<dbReference type="Proteomes" id="UP000198211">
    <property type="component" value="Unassembled WGS sequence"/>
</dbReference>
<comment type="caution">
    <text evidence="2">The sequence shown here is derived from an EMBL/GenBank/DDBJ whole genome shotgun (WGS) entry which is preliminary data.</text>
</comment>
<evidence type="ECO:0000313" key="3">
    <source>
        <dbReference type="Proteomes" id="UP000198211"/>
    </source>
</evidence>
<feature type="region of interest" description="Disordered" evidence="1">
    <location>
        <begin position="24"/>
        <end position="147"/>
    </location>
</feature>
<accession>A0A225WRZ9</accession>
<organism evidence="2 3">
    <name type="scientific">Phytophthora megakarya</name>
    <dbReference type="NCBI Taxonomy" id="4795"/>
    <lineage>
        <taxon>Eukaryota</taxon>
        <taxon>Sar</taxon>
        <taxon>Stramenopiles</taxon>
        <taxon>Oomycota</taxon>
        <taxon>Peronosporomycetes</taxon>
        <taxon>Peronosporales</taxon>
        <taxon>Peronosporaceae</taxon>
        <taxon>Phytophthora</taxon>
    </lineage>
</organism>
<gene>
    <name evidence="2" type="ORF">PHMEG_0005841</name>
</gene>
<reference evidence="3" key="1">
    <citation type="submission" date="2017-03" db="EMBL/GenBank/DDBJ databases">
        <title>Phytopthora megakarya and P. palmivora, two closely related causual agents of cacao black pod achieved similar genome size and gene model numbers by different mechanisms.</title>
        <authorList>
            <person name="Ali S."/>
            <person name="Shao J."/>
            <person name="Larry D.J."/>
            <person name="Kronmiller B."/>
            <person name="Shen D."/>
            <person name="Strem M.D."/>
            <person name="Melnick R.L."/>
            <person name="Guiltinan M.J."/>
            <person name="Tyler B.M."/>
            <person name="Meinhardt L.W."/>
            <person name="Bailey B.A."/>
        </authorList>
    </citation>
    <scope>NUCLEOTIDE SEQUENCE [LARGE SCALE GENOMIC DNA]</scope>
    <source>
        <strain evidence="3">zdho120</strain>
    </source>
</reference>
<evidence type="ECO:0000313" key="2">
    <source>
        <dbReference type="EMBL" id="OWZ19847.1"/>
    </source>
</evidence>
<name>A0A225WRZ9_9STRA</name>
<dbReference type="EMBL" id="NBNE01000393">
    <property type="protein sequence ID" value="OWZ19847.1"/>
    <property type="molecule type" value="Genomic_DNA"/>
</dbReference>
<evidence type="ECO:0000256" key="1">
    <source>
        <dbReference type="SAM" id="MobiDB-lite"/>
    </source>
</evidence>
<protein>
    <submittedName>
        <fullName evidence="2">Uncharacterized protein</fullName>
    </submittedName>
</protein>
<proteinExistence type="predicted"/>
<feature type="compositionally biased region" description="Low complexity" evidence="1">
    <location>
        <begin position="118"/>
        <end position="127"/>
    </location>
</feature>
<feature type="compositionally biased region" description="Acidic residues" evidence="1">
    <location>
        <begin position="108"/>
        <end position="117"/>
    </location>
</feature>
<sequence>MRTRWVGIWRTVQVLLPEEHRTLDEVERDNRKQSAALRKAAQEARDASTSVEPEAESADSDAHQASSANDSENGSAEGSEADTRKSDLEDDSSESSGRSEDSGSDQQNVEESDEESVVEVMVKSEPSAGDRVTDAPQRPNEAEIVPEKIDVKVERPLLTVQEETVTEDMQMSLALTETPPLEDQ</sequence>
<dbReference type="AlphaFoldDB" id="A0A225WRZ9"/>
<keyword evidence="3" id="KW-1185">Reference proteome</keyword>